<name>A0A9Q0L813_ANAIG</name>
<accession>A0A9Q0L813</accession>
<sequence>MNYSLLKTPIHSFKKTQKQQNNNNNSNNSNRRSAFKSIQNSNKKRNSIYEPPVRIISSKKSDRKKSIQRSKTPTFKNKEKDKEKDKENRTYSFYFSKSKENYEKNENLLNEENRKKMMWNVITYLEKPQNRNQKTQFFNKTPAERKKPTCSQQFGSILREKNKTPKTEQRSLSHSYFTKTPNKIERILFRD</sequence>
<evidence type="ECO:0000313" key="3">
    <source>
        <dbReference type="Proteomes" id="UP001149090"/>
    </source>
</evidence>
<gene>
    <name evidence="2" type="ORF">M0811_13275</name>
</gene>
<keyword evidence="3" id="KW-1185">Reference proteome</keyword>
<feature type="compositionally biased region" description="Low complexity" evidence="1">
    <location>
        <begin position="21"/>
        <end position="32"/>
    </location>
</feature>
<dbReference type="AlphaFoldDB" id="A0A9Q0L813"/>
<organism evidence="2 3">
    <name type="scientific">Anaeramoeba ignava</name>
    <name type="common">Anaerobic marine amoeba</name>
    <dbReference type="NCBI Taxonomy" id="1746090"/>
    <lineage>
        <taxon>Eukaryota</taxon>
        <taxon>Metamonada</taxon>
        <taxon>Anaeramoebidae</taxon>
        <taxon>Anaeramoeba</taxon>
    </lineage>
</organism>
<dbReference type="Proteomes" id="UP001149090">
    <property type="component" value="Unassembled WGS sequence"/>
</dbReference>
<feature type="region of interest" description="Disordered" evidence="1">
    <location>
        <begin position="1"/>
        <end position="87"/>
    </location>
</feature>
<feature type="compositionally biased region" description="Basic and acidic residues" evidence="1">
    <location>
        <begin position="76"/>
        <end position="87"/>
    </location>
</feature>
<proteinExistence type="predicted"/>
<evidence type="ECO:0000313" key="2">
    <source>
        <dbReference type="EMBL" id="KAJ5067125.1"/>
    </source>
</evidence>
<dbReference type="EMBL" id="JAPDFW010000134">
    <property type="protein sequence ID" value="KAJ5067125.1"/>
    <property type="molecule type" value="Genomic_DNA"/>
</dbReference>
<protein>
    <submittedName>
        <fullName evidence="2">Uncharacterized protein</fullName>
    </submittedName>
</protein>
<comment type="caution">
    <text evidence="2">The sequence shown here is derived from an EMBL/GenBank/DDBJ whole genome shotgun (WGS) entry which is preliminary data.</text>
</comment>
<reference evidence="2" key="1">
    <citation type="submission" date="2022-10" db="EMBL/GenBank/DDBJ databases">
        <title>Novel sulphate-reducing endosymbionts in the free-living metamonad Anaeramoeba.</title>
        <authorList>
            <person name="Jerlstrom-Hultqvist J."/>
            <person name="Cepicka I."/>
            <person name="Gallot-Lavallee L."/>
            <person name="Salas-Leiva D."/>
            <person name="Curtis B.A."/>
            <person name="Zahonova K."/>
            <person name="Pipaliya S."/>
            <person name="Dacks J."/>
            <person name="Roger A.J."/>
        </authorList>
    </citation>
    <scope>NUCLEOTIDE SEQUENCE</scope>
    <source>
        <strain evidence="2">BMAN</strain>
    </source>
</reference>
<evidence type="ECO:0000256" key="1">
    <source>
        <dbReference type="SAM" id="MobiDB-lite"/>
    </source>
</evidence>